<feature type="transmembrane region" description="Helical" evidence="7">
    <location>
        <begin position="124"/>
        <end position="141"/>
    </location>
</feature>
<name>A0A2N1PU29_9BACT</name>
<evidence type="ECO:0000256" key="1">
    <source>
        <dbReference type="ARBA" id="ARBA00004127"/>
    </source>
</evidence>
<protein>
    <recommendedName>
        <fullName evidence="10">NADH:ubiquinone reductase (Na(+)-transporting) subunit D</fullName>
    </recommendedName>
</protein>
<comment type="caution">
    <text evidence="8">The sequence shown here is derived from an EMBL/GenBank/DDBJ whole genome shotgun (WGS) entry which is preliminary data.</text>
</comment>
<dbReference type="PANTHER" id="PTHR30586">
    <property type="entry name" value="ELECTRON TRANSPORT COMPLEX PROTEIN RNFE"/>
    <property type="match status" value="1"/>
</dbReference>
<feature type="transmembrane region" description="Helical" evidence="7">
    <location>
        <begin position="161"/>
        <end position="182"/>
    </location>
</feature>
<feature type="transmembrane region" description="Helical" evidence="7">
    <location>
        <begin position="96"/>
        <end position="118"/>
    </location>
</feature>
<evidence type="ECO:0000313" key="9">
    <source>
        <dbReference type="Proteomes" id="UP000233256"/>
    </source>
</evidence>
<evidence type="ECO:0000313" key="8">
    <source>
        <dbReference type="EMBL" id="PKK91851.1"/>
    </source>
</evidence>
<dbReference type="GO" id="GO:0012505">
    <property type="term" value="C:endomembrane system"/>
    <property type="evidence" value="ECO:0007669"/>
    <property type="project" value="UniProtKB-SubCell"/>
</dbReference>
<feature type="transmembrane region" description="Helical" evidence="7">
    <location>
        <begin position="21"/>
        <end position="39"/>
    </location>
</feature>
<dbReference type="InterPro" id="IPR003667">
    <property type="entry name" value="NqrDE/RnfAE"/>
</dbReference>
<evidence type="ECO:0000256" key="4">
    <source>
        <dbReference type="ARBA" id="ARBA00022967"/>
    </source>
</evidence>
<keyword evidence="6 7" id="KW-0472">Membrane</keyword>
<keyword evidence="5 7" id="KW-1133">Transmembrane helix</keyword>
<evidence type="ECO:0000256" key="7">
    <source>
        <dbReference type="SAM" id="Phobius"/>
    </source>
</evidence>
<evidence type="ECO:0000256" key="5">
    <source>
        <dbReference type="ARBA" id="ARBA00022989"/>
    </source>
</evidence>
<feature type="transmembrane region" description="Helical" evidence="7">
    <location>
        <begin position="194"/>
        <end position="214"/>
    </location>
</feature>
<keyword evidence="4" id="KW-1278">Translocase</keyword>
<dbReference type="GO" id="GO:0005886">
    <property type="term" value="C:plasma membrane"/>
    <property type="evidence" value="ECO:0007669"/>
    <property type="project" value="TreeGrafter"/>
</dbReference>
<organism evidence="8 9">
    <name type="scientific">Candidatus Wallbacteria bacterium HGW-Wallbacteria-1</name>
    <dbReference type="NCBI Taxonomy" id="2013854"/>
    <lineage>
        <taxon>Bacteria</taxon>
        <taxon>Candidatus Walliibacteriota</taxon>
    </lineage>
</organism>
<keyword evidence="2" id="KW-0813">Transport</keyword>
<sequence>MSPEIDPILNNKIQIPGSPELPAVTCARISLILILSGMIRENPVFTLNLGLCSVIAATGSITDSAVMSLCVITVMIVSSALVSIMKSFMTNSNRLILTLGILGTTVCCSTQAIHAFWPETHMRIGSYLSLVVTNCVILGRLEGFARFNNPIFSMMDSFGHALGYGFVIMGVAGLRYLSMSALGSDMSNLGSLPVWAFMAAGLFLAIIKFLTSLYREKR</sequence>
<evidence type="ECO:0008006" key="10">
    <source>
        <dbReference type="Google" id="ProtNLM"/>
    </source>
</evidence>
<keyword evidence="3 7" id="KW-0812">Transmembrane</keyword>
<feature type="transmembrane region" description="Helical" evidence="7">
    <location>
        <begin position="65"/>
        <end position="84"/>
    </location>
</feature>
<dbReference type="PANTHER" id="PTHR30586:SF1">
    <property type="entry name" value="NA(+)-TRANSLOCATING NADH-QUINONE REDUCTASE SUBUNIT D"/>
    <property type="match status" value="1"/>
</dbReference>
<reference evidence="8 9" key="1">
    <citation type="journal article" date="2017" name="ISME J.">
        <title>Potential for microbial H2 and metal transformations associated with novel bacteria and archaea in deep terrestrial subsurface sediments.</title>
        <authorList>
            <person name="Hernsdorf A.W."/>
            <person name="Amano Y."/>
            <person name="Miyakawa K."/>
            <person name="Ise K."/>
            <person name="Suzuki Y."/>
            <person name="Anantharaman K."/>
            <person name="Probst A."/>
            <person name="Burstein D."/>
            <person name="Thomas B.C."/>
            <person name="Banfield J.F."/>
        </authorList>
    </citation>
    <scope>NUCLEOTIDE SEQUENCE [LARGE SCALE GENOMIC DNA]</scope>
    <source>
        <strain evidence="8">HGW-Wallbacteria-1</strain>
    </source>
</reference>
<comment type="subcellular location">
    <subcellularLocation>
        <location evidence="1">Endomembrane system</location>
        <topology evidence="1">Multi-pass membrane protein</topology>
    </subcellularLocation>
</comment>
<dbReference type="Proteomes" id="UP000233256">
    <property type="component" value="Unassembled WGS sequence"/>
</dbReference>
<dbReference type="AlphaFoldDB" id="A0A2N1PU29"/>
<evidence type="ECO:0000256" key="3">
    <source>
        <dbReference type="ARBA" id="ARBA00022692"/>
    </source>
</evidence>
<evidence type="ECO:0000256" key="6">
    <source>
        <dbReference type="ARBA" id="ARBA00023136"/>
    </source>
</evidence>
<dbReference type="EMBL" id="PGXC01000001">
    <property type="protein sequence ID" value="PKK91851.1"/>
    <property type="molecule type" value="Genomic_DNA"/>
</dbReference>
<gene>
    <name evidence="8" type="ORF">CVV64_00025</name>
</gene>
<accession>A0A2N1PU29</accession>
<dbReference type="Pfam" id="PF02508">
    <property type="entry name" value="Rnf-Nqr"/>
    <property type="match status" value="1"/>
</dbReference>
<proteinExistence type="predicted"/>
<evidence type="ECO:0000256" key="2">
    <source>
        <dbReference type="ARBA" id="ARBA00022448"/>
    </source>
</evidence>